<dbReference type="SUPFAM" id="SSF54534">
    <property type="entry name" value="FKBP-like"/>
    <property type="match status" value="1"/>
</dbReference>
<dbReference type="PANTHER" id="PTHR46512">
    <property type="entry name" value="PEPTIDYLPROLYL ISOMERASE"/>
    <property type="match status" value="1"/>
</dbReference>
<dbReference type="InterPro" id="IPR011990">
    <property type="entry name" value="TPR-like_helical_dom_sf"/>
</dbReference>
<dbReference type="GeneID" id="42002177"/>
<organism evidence="1 2">
    <name type="scientific">Synchytrium microbalum</name>
    <dbReference type="NCBI Taxonomy" id="1806994"/>
    <lineage>
        <taxon>Eukaryota</taxon>
        <taxon>Fungi</taxon>
        <taxon>Fungi incertae sedis</taxon>
        <taxon>Chytridiomycota</taxon>
        <taxon>Chytridiomycota incertae sedis</taxon>
        <taxon>Chytridiomycetes</taxon>
        <taxon>Synchytriales</taxon>
        <taxon>Synchytriaceae</taxon>
        <taxon>Synchytrium</taxon>
    </lineage>
</organism>
<dbReference type="EMBL" id="QEAO01000003">
    <property type="protein sequence ID" value="TPX36958.1"/>
    <property type="molecule type" value="Genomic_DNA"/>
</dbReference>
<dbReference type="PANTHER" id="PTHR46512:SF9">
    <property type="entry name" value="PEPTIDYLPROLYL ISOMERASE"/>
    <property type="match status" value="1"/>
</dbReference>
<dbReference type="Gene3D" id="3.10.50.40">
    <property type="match status" value="1"/>
</dbReference>
<dbReference type="STRING" id="1806994.A0A507CC95"/>
<dbReference type="Proteomes" id="UP000319731">
    <property type="component" value="Unassembled WGS sequence"/>
</dbReference>
<proteinExistence type="predicted"/>
<gene>
    <name evidence="1" type="ORF">SmJEL517_g00952</name>
</gene>
<dbReference type="AlphaFoldDB" id="A0A507CC95"/>
<dbReference type="OrthoDB" id="433738at2759"/>
<evidence type="ECO:0000313" key="2">
    <source>
        <dbReference type="Proteomes" id="UP000319731"/>
    </source>
</evidence>
<accession>A0A507CC95</accession>
<sequence>MLAPQPSELPVWTPTVIVPRCRVTPDGGIVKMQNLTTASEQFPVWERGSNAKIAYTAYTFIPHDLESTPNDPSSPSPVAKHECHQHNSSSDKICCSNHENEHKHDCSSSHGKCHQEPDIIPLPITEQSKPKRVKVGESSVFELRMGMKFSVPAMEECIKTMRVGETAKFLCLPPYTDGYVQMELALRQERDKSVGSAPRCAHGFASLLNQHKDLIHVPTTPLEFEITLIDAKSPKDFERELWEMSSLEKWNEAVAKRVSAKELCQAGRWNEALPILKRSVILLESLKTSSTIQDLEREKLRQDRLSESTDSATTELDFVTLEDYNELYISTHLNHALCTLKLGDYESSILSCTAVITRDPNHVKARFRRAKAYIAIGRDLELAEQDIYVLKHTLQDTDDTLADIRREETLLRQKKLAWAAKERNMYAGILTK</sequence>
<dbReference type="RefSeq" id="XP_031027029.1">
    <property type="nucleotide sequence ID" value="XM_031166880.1"/>
</dbReference>
<dbReference type="InterPro" id="IPR046357">
    <property type="entry name" value="PPIase_dom_sf"/>
</dbReference>
<protein>
    <submittedName>
        <fullName evidence="1">Uncharacterized protein</fullName>
    </submittedName>
</protein>
<comment type="caution">
    <text evidence="1">The sequence shown here is derived from an EMBL/GenBank/DDBJ whole genome shotgun (WGS) entry which is preliminary data.</text>
</comment>
<evidence type="ECO:0000313" key="1">
    <source>
        <dbReference type="EMBL" id="TPX36958.1"/>
    </source>
</evidence>
<dbReference type="Gene3D" id="1.25.40.10">
    <property type="entry name" value="Tetratricopeptide repeat domain"/>
    <property type="match status" value="1"/>
</dbReference>
<dbReference type="SUPFAM" id="SSF48452">
    <property type="entry name" value="TPR-like"/>
    <property type="match status" value="1"/>
</dbReference>
<dbReference type="InterPro" id="IPR050754">
    <property type="entry name" value="FKBP4/5/8-like"/>
</dbReference>
<reference evidence="1 2" key="1">
    <citation type="journal article" date="2019" name="Sci. Rep.">
        <title>Comparative genomics of chytrid fungi reveal insights into the obligate biotrophic and pathogenic lifestyle of Synchytrium endobioticum.</title>
        <authorList>
            <person name="van de Vossenberg B.T.L.H."/>
            <person name="Warris S."/>
            <person name="Nguyen H.D.T."/>
            <person name="van Gent-Pelzer M.P.E."/>
            <person name="Joly D.L."/>
            <person name="van de Geest H.C."/>
            <person name="Bonants P.J.M."/>
            <person name="Smith D.S."/>
            <person name="Levesque C.A."/>
            <person name="van der Lee T.A.J."/>
        </authorList>
    </citation>
    <scope>NUCLEOTIDE SEQUENCE [LARGE SCALE GENOMIC DNA]</scope>
    <source>
        <strain evidence="1 2">JEL517</strain>
    </source>
</reference>
<keyword evidence="2" id="KW-1185">Reference proteome</keyword>
<name>A0A507CC95_9FUNG</name>
<dbReference type="GO" id="GO:0003755">
    <property type="term" value="F:peptidyl-prolyl cis-trans isomerase activity"/>
    <property type="evidence" value="ECO:0007669"/>
    <property type="project" value="InterPro"/>
</dbReference>